<accession>A0A7M2WTB8</accession>
<feature type="transmembrane region" description="Helical" evidence="1">
    <location>
        <begin position="7"/>
        <end position="27"/>
    </location>
</feature>
<proteinExistence type="predicted"/>
<organism evidence="2 3">
    <name type="scientific">Humisphaera borealis</name>
    <dbReference type="NCBI Taxonomy" id="2807512"/>
    <lineage>
        <taxon>Bacteria</taxon>
        <taxon>Pseudomonadati</taxon>
        <taxon>Planctomycetota</taxon>
        <taxon>Phycisphaerae</taxon>
        <taxon>Tepidisphaerales</taxon>
        <taxon>Tepidisphaeraceae</taxon>
        <taxon>Humisphaera</taxon>
    </lineage>
</organism>
<keyword evidence="1" id="KW-0472">Membrane</keyword>
<dbReference type="RefSeq" id="WP_206291761.1">
    <property type="nucleotide sequence ID" value="NZ_CP063458.1"/>
</dbReference>
<keyword evidence="3" id="KW-1185">Reference proteome</keyword>
<name>A0A7M2WTB8_9BACT</name>
<dbReference type="Proteomes" id="UP000593765">
    <property type="component" value="Chromosome"/>
</dbReference>
<feature type="transmembrane region" description="Helical" evidence="1">
    <location>
        <begin position="33"/>
        <end position="53"/>
    </location>
</feature>
<reference evidence="2 3" key="1">
    <citation type="submission" date="2020-10" db="EMBL/GenBank/DDBJ databases">
        <title>Wide distribution of Phycisphaera-like planctomycetes from WD2101 soil group in peatlands and genome analysis of the first cultivated representative.</title>
        <authorList>
            <person name="Dedysh S.N."/>
            <person name="Beletsky A.V."/>
            <person name="Ivanova A."/>
            <person name="Kulichevskaya I.S."/>
            <person name="Suzina N.E."/>
            <person name="Philippov D.A."/>
            <person name="Rakitin A.L."/>
            <person name="Mardanov A.V."/>
            <person name="Ravin N.V."/>
        </authorList>
    </citation>
    <scope>NUCLEOTIDE SEQUENCE [LARGE SCALE GENOMIC DNA]</scope>
    <source>
        <strain evidence="2 3">M1803</strain>
    </source>
</reference>
<evidence type="ECO:0000313" key="3">
    <source>
        <dbReference type="Proteomes" id="UP000593765"/>
    </source>
</evidence>
<evidence type="ECO:0000256" key="1">
    <source>
        <dbReference type="SAM" id="Phobius"/>
    </source>
</evidence>
<gene>
    <name evidence="2" type="ORF">IPV69_21390</name>
</gene>
<protein>
    <submittedName>
        <fullName evidence="2">Uncharacterized protein</fullName>
    </submittedName>
</protein>
<sequence>MWEHYRNTFAGMQIMIGVVTASIYLFFGQSIFVASVFFLVMQLSAVIGAVWAVRLRAYVQRRRSGLPLEPRF</sequence>
<evidence type="ECO:0000313" key="2">
    <source>
        <dbReference type="EMBL" id="QOV88758.1"/>
    </source>
</evidence>
<dbReference type="AlphaFoldDB" id="A0A7M2WTB8"/>
<dbReference type="EMBL" id="CP063458">
    <property type="protein sequence ID" value="QOV88758.1"/>
    <property type="molecule type" value="Genomic_DNA"/>
</dbReference>
<dbReference type="KEGG" id="hbs:IPV69_21390"/>
<keyword evidence="1" id="KW-0812">Transmembrane</keyword>
<keyword evidence="1" id="KW-1133">Transmembrane helix</keyword>